<evidence type="ECO:0000313" key="2">
    <source>
        <dbReference type="Proteomes" id="UP000823388"/>
    </source>
</evidence>
<accession>A0A8T0UVS9</accession>
<dbReference type="Proteomes" id="UP000823388">
    <property type="component" value="Chromosome 3K"/>
</dbReference>
<proteinExistence type="predicted"/>
<organism evidence="1 2">
    <name type="scientific">Panicum virgatum</name>
    <name type="common">Blackwell switchgrass</name>
    <dbReference type="NCBI Taxonomy" id="38727"/>
    <lineage>
        <taxon>Eukaryota</taxon>
        <taxon>Viridiplantae</taxon>
        <taxon>Streptophyta</taxon>
        <taxon>Embryophyta</taxon>
        <taxon>Tracheophyta</taxon>
        <taxon>Spermatophyta</taxon>
        <taxon>Magnoliopsida</taxon>
        <taxon>Liliopsida</taxon>
        <taxon>Poales</taxon>
        <taxon>Poaceae</taxon>
        <taxon>PACMAD clade</taxon>
        <taxon>Panicoideae</taxon>
        <taxon>Panicodae</taxon>
        <taxon>Paniceae</taxon>
        <taxon>Panicinae</taxon>
        <taxon>Panicum</taxon>
        <taxon>Panicum sect. Hiantes</taxon>
    </lineage>
</organism>
<keyword evidence="2" id="KW-1185">Reference proteome</keyword>
<protein>
    <submittedName>
        <fullName evidence="1">Uncharacterized protein</fullName>
    </submittedName>
</protein>
<gene>
    <name evidence="1" type="ORF">PVAP13_3KG246327</name>
</gene>
<dbReference type="EMBL" id="CM029041">
    <property type="protein sequence ID" value="KAG2628402.1"/>
    <property type="molecule type" value="Genomic_DNA"/>
</dbReference>
<reference evidence="1" key="1">
    <citation type="submission" date="2020-05" db="EMBL/GenBank/DDBJ databases">
        <title>WGS assembly of Panicum virgatum.</title>
        <authorList>
            <person name="Lovell J.T."/>
            <person name="Jenkins J."/>
            <person name="Shu S."/>
            <person name="Juenger T.E."/>
            <person name="Schmutz J."/>
        </authorList>
    </citation>
    <scope>NUCLEOTIDE SEQUENCE</scope>
    <source>
        <strain evidence="1">AP13</strain>
    </source>
</reference>
<dbReference type="AlphaFoldDB" id="A0A8T0UVS9"/>
<comment type="caution">
    <text evidence="1">The sequence shown here is derived from an EMBL/GenBank/DDBJ whole genome shotgun (WGS) entry which is preliminary data.</text>
</comment>
<sequence length="83" mass="9315">MAPPNPQQHHHSPPCPFHSNGWRSGRSFPFVGNFLSASSSLRRNPKQLVQLAKVQGSARIPDNLAYLSLEKLQARRMLSQMHA</sequence>
<name>A0A8T0UVS9_PANVG</name>
<evidence type="ECO:0000313" key="1">
    <source>
        <dbReference type="EMBL" id="KAG2628402.1"/>
    </source>
</evidence>